<comment type="caution">
    <text evidence="1">The sequence shown here is derived from an EMBL/GenBank/DDBJ whole genome shotgun (WGS) entry which is preliminary data.</text>
</comment>
<evidence type="ECO:0000313" key="1">
    <source>
        <dbReference type="EMBL" id="KAJ0110687.1"/>
    </source>
</evidence>
<sequence>MEIQIVSEEIIKPSSPTPSHLRTHKLCLLEQLVPLHVHFPFIFFYSPATKDPIETSAGLKHSLSQTLTHYYPFAGRLKDRSFIDCDDSGATFIEAQVAGNMSEVLKQPEMDLLEQLLPFKLDEKLSTLVVVQVSYFGCGGLAIGVCFSHVVADATAAANFVNNWAAVASFGSINVEDLIFDCTSIFPPQDVLGLTDSLCEKHVSYEEVITKRFMFDATKIAALREEIGNVGSLDCPTRVEAVSTLILSAVIAAAARETNELTSSFLAASIPVNLRKRMNPPLPEECIGNICTTTTVMCPMNQRIDYKSLAKKVHESIRMMDDKFVRNVYGGGEFLNFLKNAVEGLSKNRLFWNSSWCKLPLYEADFGWGKPKWIATILRDDKVAMLLDTCDGEGIEVWMGLSKEDMAKFEQDPGILAYSSVSLSPF</sequence>
<accession>A0ACC1C521</accession>
<protein>
    <submittedName>
        <fullName evidence="1">Uncharacterized protein</fullName>
    </submittedName>
</protein>
<dbReference type="Proteomes" id="UP001164250">
    <property type="component" value="Chromosome 1"/>
</dbReference>
<keyword evidence="2" id="KW-1185">Reference proteome</keyword>
<reference evidence="2" key="1">
    <citation type="journal article" date="2023" name="G3 (Bethesda)">
        <title>Genome assembly and association tests identify interacting loci associated with vigor, precocity, and sex in interspecific pistachio rootstocks.</title>
        <authorList>
            <person name="Palmer W."/>
            <person name="Jacygrad E."/>
            <person name="Sagayaradj S."/>
            <person name="Cavanaugh K."/>
            <person name="Han R."/>
            <person name="Bertier L."/>
            <person name="Beede B."/>
            <person name="Kafkas S."/>
            <person name="Golino D."/>
            <person name="Preece J."/>
            <person name="Michelmore R."/>
        </authorList>
    </citation>
    <scope>NUCLEOTIDE SEQUENCE [LARGE SCALE GENOMIC DNA]</scope>
</reference>
<name>A0ACC1C521_9ROSI</name>
<evidence type="ECO:0000313" key="2">
    <source>
        <dbReference type="Proteomes" id="UP001164250"/>
    </source>
</evidence>
<dbReference type="EMBL" id="CM047897">
    <property type="protein sequence ID" value="KAJ0110687.1"/>
    <property type="molecule type" value="Genomic_DNA"/>
</dbReference>
<proteinExistence type="predicted"/>
<organism evidence="1 2">
    <name type="scientific">Pistacia atlantica</name>
    <dbReference type="NCBI Taxonomy" id="434234"/>
    <lineage>
        <taxon>Eukaryota</taxon>
        <taxon>Viridiplantae</taxon>
        <taxon>Streptophyta</taxon>
        <taxon>Embryophyta</taxon>
        <taxon>Tracheophyta</taxon>
        <taxon>Spermatophyta</taxon>
        <taxon>Magnoliopsida</taxon>
        <taxon>eudicotyledons</taxon>
        <taxon>Gunneridae</taxon>
        <taxon>Pentapetalae</taxon>
        <taxon>rosids</taxon>
        <taxon>malvids</taxon>
        <taxon>Sapindales</taxon>
        <taxon>Anacardiaceae</taxon>
        <taxon>Pistacia</taxon>
    </lineage>
</organism>
<gene>
    <name evidence="1" type="ORF">Patl1_02835</name>
</gene>